<dbReference type="PANTHER" id="PTHR46797:SF1">
    <property type="entry name" value="METHYLPHOSPHONATE SYNTHASE"/>
    <property type="match status" value="1"/>
</dbReference>
<sequence>MDTDTAGDDAAIQQQIGAAIRERRITAGLTQATLAERAGIHRTYLNQVEHGHKAATTVVLVHLARALNTSAATLLRGIA</sequence>
<dbReference type="Pfam" id="PF01381">
    <property type="entry name" value="HTH_3"/>
    <property type="match status" value="1"/>
</dbReference>
<dbReference type="InterPro" id="IPR010982">
    <property type="entry name" value="Lambda_DNA-bd_dom_sf"/>
</dbReference>
<dbReference type="Proteomes" id="UP000193928">
    <property type="component" value="Unassembled WGS sequence"/>
</dbReference>
<dbReference type="GO" id="GO:0005829">
    <property type="term" value="C:cytosol"/>
    <property type="evidence" value="ECO:0007669"/>
    <property type="project" value="TreeGrafter"/>
</dbReference>
<reference evidence="3 4" key="1">
    <citation type="submission" date="2016-01" db="EMBL/GenBank/DDBJ databases">
        <title>The new phylogeny of the genus Mycobacterium.</title>
        <authorList>
            <person name="Tarcisio F."/>
            <person name="Conor M."/>
            <person name="Antonella G."/>
            <person name="Elisabetta G."/>
            <person name="Giulia F.S."/>
            <person name="Sara T."/>
            <person name="Anna F."/>
            <person name="Clotilde B."/>
            <person name="Roberto B."/>
            <person name="Veronica D.S."/>
            <person name="Fabio R."/>
            <person name="Monica P."/>
            <person name="Olivier J."/>
            <person name="Enrico T."/>
            <person name="Nicola S."/>
        </authorList>
    </citation>
    <scope>NUCLEOTIDE SEQUENCE [LARGE SCALE GENOMIC DNA]</scope>
    <source>
        <strain evidence="3 4">DSM 44160</strain>
    </source>
</reference>
<proteinExistence type="predicted"/>
<evidence type="ECO:0000313" key="4">
    <source>
        <dbReference type="Proteomes" id="UP000193928"/>
    </source>
</evidence>
<dbReference type="AlphaFoldDB" id="A0A1X1WKY0"/>
<dbReference type="PROSITE" id="PS50943">
    <property type="entry name" value="HTH_CROC1"/>
    <property type="match status" value="1"/>
</dbReference>
<gene>
    <name evidence="3" type="ORF">AWC08_23025</name>
</gene>
<evidence type="ECO:0000313" key="3">
    <source>
        <dbReference type="EMBL" id="ORV87208.1"/>
    </source>
</evidence>
<dbReference type="InterPro" id="IPR050807">
    <property type="entry name" value="TransReg_Diox_bact_type"/>
</dbReference>
<keyword evidence="4" id="KW-1185">Reference proteome</keyword>
<protein>
    <recommendedName>
        <fullName evidence="2">HTH cro/C1-type domain-containing protein</fullName>
    </recommendedName>
</protein>
<dbReference type="CDD" id="cd00093">
    <property type="entry name" value="HTH_XRE"/>
    <property type="match status" value="1"/>
</dbReference>
<comment type="caution">
    <text evidence="3">The sequence shown here is derived from an EMBL/GenBank/DDBJ whole genome shotgun (WGS) entry which is preliminary data.</text>
</comment>
<dbReference type="InterPro" id="IPR001387">
    <property type="entry name" value="Cro/C1-type_HTH"/>
</dbReference>
<evidence type="ECO:0000259" key="2">
    <source>
        <dbReference type="PROSITE" id="PS50943"/>
    </source>
</evidence>
<dbReference type="EMBL" id="LQOY01000076">
    <property type="protein sequence ID" value="ORV87208.1"/>
    <property type="molecule type" value="Genomic_DNA"/>
</dbReference>
<organism evidence="3 4">
    <name type="scientific">Mycobacterium gordonae</name>
    <dbReference type="NCBI Taxonomy" id="1778"/>
    <lineage>
        <taxon>Bacteria</taxon>
        <taxon>Bacillati</taxon>
        <taxon>Actinomycetota</taxon>
        <taxon>Actinomycetes</taxon>
        <taxon>Mycobacteriales</taxon>
        <taxon>Mycobacteriaceae</taxon>
        <taxon>Mycobacterium</taxon>
    </lineage>
</organism>
<dbReference type="RefSeq" id="WP_244906498.1">
    <property type="nucleotide sequence ID" value="NZ_JACKSU010000055.1"/>
</dbReference>
<keyword evidence="1" id="KW-0238">DNA-binding</keyword>
<dbReference type="PANTHER" id="PTHR46797">
    <property type="entry name" value="HTH-TYPE TRANSCRIPTIONAL REGULATOR"/>
    <property type="match status" value="1"/>
</dbReference>
<dbReference type="GO" id="GO:0003677">
    <property type="term" value="F:DNA binding"/>
    <property type="evidence" value="ECO:0007669"/>
    <property type="project" value="UniProtKB-KW"/>
</dbReference>
<dbReference type="SUPFAM" id="SSF47413">
    <property type="entry name" value="lambda repressor-like DNA-binding domains"/>
    <property type="match status" value="1"/>
</dbReference>
<evidence type="ECO:0000256" key="1">
    <source>
        <dbReference type="ARBA" id="ARBA00023125"/>
    </source>
</evidence>
<dbReference type="Gene3D" id="1.10.260.40">
    <property type="entry name" value="lambda repressor-like DNA-binding domains"/>
    <property type="match status" value="1"/>
</dbReference>
<name>A0A1X1WKY0_MYCGO</name>
<feature type="domain" description="HTH cro/C1-type" evidence="2">
    <location>
        <begin position="20"/>
        <end position="74"/>
    </location>
</feature>
<dbReference type="SMART" id="SM00530">
    <property type="entry name" value="HTH_XRE"/>
    <property type="match status" value="1"/>
</dbReference>
<accession>A0A1X1WKY0</accession>
<dbReference type="GO" id="GO:0003700">
    <property type="term" value="F:DNA-binding transcription factor activity"/>
    <property type="evidence" value="ECO:0007669"/>
    <property type="project" value="TreeGrafter"/>
</dbReference>